<evidence type="ECO:0000256" key="1">
    <source>
        <dbReference type="ARBA" id="ARBA00022612"/>
    </source>
</evidence>
<dbReference type="Pfam" id="PF17289">
    <property type="entry name" value="Terminase_6C"/>
    <property type="match status" value="1"/>
</dbReference>
<name>A0ABZ0QRV9_9FIRM</name>
<dbReference type="Proteomes" id="UP001304683">
    <property type="component" value="Chromosome"/>
</dbReference>
<dbReference type="EMBL" id="CP132508">
    <property type="protein sequence ID" value="WPD20191.1"/>
    <property type="molecule type" value="Genomic_DNA"/>
</dbReference>
<evidence type="ECO:0000313" key="3">
    <source>
        <dbReference type="EMBL" id="WPD20191.1"/>
    </source>
</evidence>
<evidence type="ECO:0000313" key="4">
    <source>
        <dbReference type="Proteomes" id="UP001304683"/>
    </source>
</evidence>
<reference evidence="3 4" key="1">
    <citation type="submission" date="2023-08" db="EMBL/GenBank/DDBJ databases">
        <title>Genome sequence of Thermaerobacter compostii strain Ins1, a spore-forming filamentous bacterium isolated from a deep geothermal reservoir.</title>
        <authorList>
            <person name="Bregnard D."/>
            <person name="Gonzalez D."/>
            <person name="Junier P."/>
        </authorList>
    </citation>
    <scope>NUCLEOTIDE SEQUENCE [LARGE SCALE GENOMIC DNA]</scope>
    <source>
        <strain evidence="3 4">Ins1</strain>
    </source>
</reference>
<dbReference type="Pfam" id="PF03237">
    <property type="entry name" value="Terminase_6N"/>
    <property type="match status" value="1"/>
</dbReference>
<dbReference type="Gene3D" id="3.40.50.300">
    <property type="entry name" value="P-loop containing nucleotide triphosphate hydrolases"/>
    <property type="match status" value="1"/>
</dbReference>
<evidence type="ECO:0000259" key="2">
    <source>
        <dbReference type="Pfam" id="PF17289"/>
    </source>
</evidence>
<dbReference type="InterPro" id="IPR035421">
    <property type="entry name" value="Terminase_6C"/>
</dbReference>
<keyword evidence="4" id="KW-1185">Reference proteome</keyword>
<protein>
    <submittedName>
        <fullName evidence="3">Terminase family protein</fullName>
    </submittedName>
</protein>
<sequence>MILLTHEQRQRLERVMDRARRDRAYFAKVFFGLDLSPKQVQALELGGRVQVKVAGRRFGKSTITLVDVVHQLVTHRRHVWYVTAPSIDQAKIYFTELEQRAGQNPLLARLLKGPIKWSPFPEATFITGSQLLGRSTARDGVYLRGKGANGVAITEAAFVKDKVYQDVIRAMVLDRKGSLRLETTPNGMNYVYTLYQQGLEDPTGYYRSFHATIYDNPRIDADDIERTRREVPELVWRTEFLAEFVEDNTAVFPWSLLVELFDDYAPASGPKNGHRYTIGVDLAKYQDYTVILVLDVTKPPYRLAEWHRYQGRLYADVIAHVNELQAKYNARVLLDATGVGEPVAEQIRNCEAFVFSERARAELVSNLVVLAQQKKLRLPASWTALRDELRYFRNVRHGQRVKPEATGGYHDDTVMALALACWPLKAGREPLPESVRSLFRGASLV</sequence>
<feature type="domain" description="Terminase large subunit gp17-like C-terminal" evidence="2">
    <location>
        <begin position="278"/>
        <end position="420"/>
    </location>
</feature>
<organism evidence="3 4">
    <name type="scientific">Thermaerobacter composti</name>
    <dbReference type="NCBI Taxonomy" id="554949"/>
    <lineage>
        <taxon>Bacteria</taxon>
        <taxon>Bacillati</taxon>
        <taxon>Bacillota</taxon>
        <taxon>Clostridia</taxon>
        <taxon>Eubacteriales</taxon>
        <taxon>Clostridiales Family XVII. Incertae Sedis</taxon>
        <taxon>Thermaerobacter</taxon>
    </lineage>
</organism>
<proteinExistence type="predicted"/>
<gene>
    <name evidence="3" type="ORF">Q5761_06055</name>
</gene>
<keyword evidence="1" id="KW-1188">Viral release from host cell</keyword>
<dbReference type="RefSeq" id="WP_318751562.1">
    <property type="nucleotide sequence ID" value="NZ_CP132508.1"/>
</dbReference>
<accession>A0ABZ0QRV9</accession>
<dbReference type="InterPro" id="IPR027417">
    <property type="entry name" value="P-loop_NTPase"/>
</dbReference>
<dbReference type="Gene3D" id="3.30.420.240">
    <property type="match status" value="1"/>
</dbReference>